<evidence type="ECO:0000313" key="3">
    <source>
        <dbReference type="Proteomes" id="UP000295724"/>
    </source>
</evidence>
<dbReference type="Proteomes" id="UP000295724">
    <property type="component" value="Unassembled WGS sequence"/>
</dbReference>
<gene>
    <name evidence="2" type="ORF">C8D91_1713</name>
</gene>
<feature type="chain" id="PRO_5020734335" evidence="1">
    <location>
        <begin position="21"/>
        <end position="617"/>
    </location>
</feature>
<dbReference type="AlphaFoldDB" id="A0A4R6XM59"/>
<name>A0A4R6XM59_9GAMM</name>
<reference evidence="2 3" key="1">
    <citation type="submission" date="2019-03" db="EMBL/GenBank/DDBJ databases">
        <title>Genomic Encyclopedia of Type Strains, Phase IV (KMG-IV): sequencing the most valuable type-strain genomes for metagenomic binning, comparative biology and taxonomic classification.</title>
        <authorList>
            <person name="Goeker M."/>
        </authorList>
    </citation>
    <scope>NUCLEOTIDE SEQUENCE [LARGE SCALE GENOMIC DNA]</scope>
    <source>
        <strain evidence="2 3">DSM 25488</strain>
    </source>
</reference>
<evidence type="ECO:0000256" key="1">
    <source>
        <dbReference type="SAM" id="SignalP"/>
    </source>
</evidence>
<keyword evidence="1" id="KW-0732">Signal</keyword>
<organism evidence="2 3">
    <name type="scientific">Marinicella litoralis</name>
    <dbReference type="NCBI Taxonomy" id="644220"/>
    <lineage>
        <taxon>Bacteria</taxon>
        <taxon>Pseudomonadati</taxon>
        <taxon>Pseudomonadota</taxon>
        <taxon>Gammaproteobacteria</taxon>
        <taxon>Lysobacterales</taxon>
        <taxon>Marinicellaceae</taxon>
        <taxon>Marinicella</taxon>
    </lineage>
</organism>
<dbReference type="RefSeq" id="WP_099018563.1">
    <property type="nucleotide sequence ID" value="NZ_NIHB01000001.1"/>
</dbReference>
<dbReference type="OrthoDB" id="10021549at2"/>
<evidence type="ECO:0000313" key="2">
    <source>
        <dbReference type="EMBL" id="TDR20735.1"/>
    </source>
</evidence>
<accession>A0A4R6XM59</accession>
<keyword evidence="3" id="KW-1185">Reference proteome</keyword>
<comment type="caution">
    <text evidence="2">The sequence shown here is derived from an EMBL/GenBank/DDBJ whole genome shotgun (WGS) entry which is preliminary data.</text>
</comment>
<dbReference type="SUPFAM" id="SSF51126">
    <property type="entry name" value="Pectin lyase-like"/>
    <property type="match status" value="1"/>
</dbReference>
<protein>
    <submittedName>
        <fullName evidence="2">Putative outer membrane repeat protein</fullName>
    </submittedName>
</protein>
<dbReference type="SMART" id="SM00710">
    <property type="entry name" value="PbH1"/>
    <property type="match status" value="5"/>
</dbReference>
<proteinExistence type="predicted"/>
<dbReference type="InterPro" id="IPR011050">
    <property type="entry name" value="Pectin_lyase_fold/virulence"/>
</dbReference>
<dbReference type="InterPro" id="IPR006626">
    <property type="entry name" value="PbH1"/>
</dbReference>
<sequence length="617" mass="65720">MRNLIVFICLLLGLSEVSYAGNNYVVVGPASDPDCDFSTIQAAINGIAQTQGSILVSSENGAASYNENIVIDGKALVIRGGYASCTNAQNDLYIQGDPNTYVDGGGNGPTFKLFNDARVDLYNFEITGGNGSLGGGIESINSIIRVLRSEVHSNSGGYGGGIYVHHDNIPSAGSTFEVRDSVVAGNNAVFAGGGVYCSNGRGLIDENSGISANQASGVNGDGGGMFLSFCDIDFYGGTTKAAFPSDWSSYNGIKQNSANRNGGGIFAVSSLVNLFGAEHDFGQLGIYGTNSTPMNIQDNVADADNDLNGSGGGIYLLGQMLSPASVIIENGLIENNRAYNGGVIYQGFNSIAKIWNFVNVTDNNPCWSEECSVIKNNTATNSGGVIHAEGGSSLSIRQSHLSDNRADYGSVISLDGTLGEINASLSQNLIVHNGRDGVGEYSDLSSFNLYNNSAVIEQIQTNITMSHNTIADNHNTQGVIVTNGVHINLGVFSSILSDHDTPKIGDFFSIASDYDFDCVNTNNSSSLDSAYTTRTRMDSSFPGFVSRNYDYRIKQAAATEDFCDDSLLPMGEPTRDLENKYRPHDNLNYIDLYGSWDLGAYEVIEASDVIFIDKFDW</sequence>
<feature type="signal peptide" evidence="1">
    <location>
        <begin position="1"/>
        <end position="20"/>
    </location>
</feature>
<dbReference type="EMBL" id="SNZB01000003">
    <property type="protein sequence ID" value="TDR20735.1"/>
    <property type="molecule type" value="Genomic_DNA"/>
</dbReference>